<proteinExistence type="predicted"/>
<comment type="caution">
    <text evidence="1">The sequence shown here is derived from an EMBL/GenBank/DDBJ whole genome shotgun (WGS) entry which is preliminary data.</text>
</comment>
<keyword evidence="2" id="KW-1185">Reference proteome</keyword>
<sequence>MSKEELRAQWLERIKAYKASGLTQAASGMSLL</sequence>
<organism evidence="1 2">
    <name type="scientific">Fervidicella metallireducens AeB</name>
    <dbReference type="NCBI Taxonomy" id="1403537"/>
    <lineage>
        <taxon>Bacteria</taxon>
        <taxon>Bacillati</taxon>
        <taxon>Bacillota</taxon>
        <taxon>Clostridia</taxon>
        <taxon>Eubacteriales</taxon>
        <taxon>Clostridiaceae</taxon>
        <taxon>Fervidicella</taxon>
    </lineage>
</organism>
<name>A0A017RR24_9CLOT</name>
<reference evidence="1 2" key="1">
    <citation type="journal article" date="2014" name="Genome Announc.">
        <title>Draft Genome Sequence of Fervidicella metallireducens Strain AeBT, an Iron-Reducing Thermoanaerobe from the Great Artesian Basin.</title>
        <authorList>
            <person name="Patel B.K."/>
        </authorList>
    </citation>
    <scope>NUCLEOTIDE SEQUENCE [LARGE SCALE GENOMIC DNA]</scope>
    <source>
        <strain evidence="1 2">AeB</strain>
    </source>
</reference>
<protein>
    <submittedName>
        <fullName evidence="1">Uncharacterized protein</fullName>
    </submittedName>
</protein>
<dbReference type="Proteomes" id="UP000019681">
    <property type="component" value="Unassembled WGS sequence"/>
</dbReference>
<dbReference type="EMBL" id="AZQP01000094">
    <property type="protein sequence ID" value="EYE87208.1"/>
    <property type="molecule type" value="Genomic_DNA"/>
</dbReference>
<gene>
    <name evidence="1" type="ORF">Q428_14590</name>
</gene>
<evidence type="ECO:0000313" key="1">
    <source>
        <dbReference type="EMBL" id="EYE87208.1"/>
    </source>
</evidence>
<evidence type="ECO:0000313" key="2">
    <source>
        <dbReference type="Proteomes" id="UP000019681"/>
    </source>
</evidence>
<accession>A0A017RR24</accession>
<dbReference type="AlphaFoldDB" id="A0A017RR24"/>